<feature type="compositionally biased region" description="Low complexity" evidence="2">
    <location>
        <begin position="644"/>
        <end position="677"/>
    </location>
</feature>
<dbReference type="Proteomes" id="UP000309450">
    <property type="component" value="Unassembled WGS sequence"/>
</dbReference>
<organism evidence="4 5">
    <name type="scientific">Aliigemmobacter aestuarii</name>
    <dbReference type="NCBI Taxonomy" id="1445661"/>
    <lineage>
        <taxon>Bacteria</taxon>
        <taxon>Pseudomonadati</taxon>
        <taxon>Pseudomonadota</taxon>
        <taxon>Alphaproteobacteria</taxon>
        <taxon>Rhodobacterales</taxon>
        <taxon>Paracoccaceae</taxon>
        <taxon>Aliigemmobacter</taxon>
    </lineage>
</organism>
<proteinExistence type="predicted"/>
<accession>A0A4S3MMC5</accession>
<evidence type="ECO:0000313" key="4">
    <source>
        <dbReference type="EMBL" id="THD83570.1"/>
    </source>
</evidence>
<feature type="compositionally biased region" description="Basic and acidic residues" evidence="2">
    <location>
        <begin position="683"/>
        <end position="693"/>
    </location>
</feature>
<feature type="transmembrane region" description="Helical" evidence="3">
    <location>
        <begin position="157"/>
        <end position="176"/>
    </location>
</feature>
<evidence type="ECO:0000313" key="5">
    <source>
        <dbReference type="Proteomes" id="UP000309450"/>
    </source>
</evidence>
<evidence type="ECO:0000256" key="2">
    <source>
        <dbReference type="SAM" id="MobiDB-lite"/>
    </source>
</evidence>
<keyword evidence="5" id="KW-1185">Reference proteome</keyword>
<feature type="transmembrane region" description="Helical" evidence="3">
    <location>
        <begin position="35"/>
        <end position="56"/>
    </location>
</feature>
<dbReference type="RefSeq" id="WP_136394464.1">
    <property type="nucleotide sequence ID" value="NZ_SSND01000002.1"/>
</dbReference>
<dbReference type="InterPro" id="IPR012683">
    <property type="entry name" value="CHP02302_TM"/>
</dbReference>
<dbReference type="AlphaFoldDB" id="A0A4S3MMC5"/>
<feature type="region of interest" description="Disordered" evidence="2">
    <location>
        <begin position="642"/>
        <end position="714"/>
    </location>
</feature>
<sequence length="847" mass="93665">MTETRDISDDLERLRWPLRLTYAGLWAERIARAFWPLWTTLALTLAALLLGVQDFLPLEAVWTGLGLALLLALGTGFVGARRFRRPTPREAVDRLDAAMPGNPLAALRDRQAIGTDDPASAAVWRAHRLRMADRLKDARAVRPDPALAPRDPFALRYVALTALAVALVFGSVWRVASVADMAPGRAEAMVGGPSWEGWVQPPGYTGKPALYLNDITLPDLEVPQGSQVQLRLYGEVGALAVAEGVSGRALPPDHDATAPAQDFQITQSGRLAIDGPGGREWQVVALADRGPKVTASGEVSREAEGMMKLPFTAQDDYGVTGGRAVITLDLAAVDRRFGLQIAPEPREAVTLDLPLPITGNRAEFSENLIEDLSEHPFANLPVQIRLLVDDAAGQTGESAALSVVLPGKRFFDPLAAALIEMRRDLLWNRENIDRSVQILKAVTNRPEDLIRNERAFLRLKVLMRRMEAEAAALTPEMRDEFAAQLWEIALMVEEGDLESARQRLQRAQDRLDEAIRNGADPSEIEELMQELREALNDYMQELAEEAQRNPDREMSQNLEGMEMTGDQLQQMLDELQKLMEEGRMAEAAELMEMLRQLMENMQVTEGQGGQGGPGSQAMRDLQDTLRDQQGLSDDSFQELQEQFNGQQGQNQQGQQGQGNQQGQNQPGGPQQGDQQGQGSDGRSLAERQRDLRNQLRGVNPDALPGQGSDAGERGRDALDRAGRAMEDAERALRDGDLSGALDRQAEAMEALREGLRDFGEAMAEERQQQGQADQGEAFGRADPNSQRDPLGRELGEMGRIGSDRNMLQGEDVYRRAQDLLDEIRRRSGEQARPESERDYLRRLLDLF</sequence>
<keyword evidence="3" id="KW-0812">Transmembrane</keyword>
<gene>
    <name evidence="4" type="ORF">E7811_09825</name>
</gene>
<dbReference type="NCBIfam" id="TIGR02302">
    <property type="entry name" value="aProt_lowcomp"/>
    <property type="match status" value="1"/>
</dbReference>
<keyword evidence="1" id="KW-0175">Coiled coil</keyword>
<dbReference type="OrthoDB" id="8477685at2"/>
<dbReference type="Pfam" id="PF13779">
    <property type="entry name" value="DUF4175"/>
    <property type="match status" value="1"/>
</dbReference>
<protein>
    <submittedName>
        <fullName evidence="4">TIGR02302 family protein</fullName>
    </submittedName>
</protein>
<feature type="coiled-coil region" evidence="1">
    <location>
        <begin position="490"/>
        <end position="607"/>
    </location>
</feature>
<keyword evidence="3" id="KW-0472">Membrane</keyword>
<evidence type="ECO:0000256" key="1">
    <source>
        <dbReference type="SAM" id="Coils"/>
    </source>
</evidence>
<keyword evidence="3" id="KW-1133">Transmembrane helix</keyword>
<feature type="transmembrane region" description="Helical" evidence="3">
    <location>
        <begin position="62"/>
        <end position="80"/>
    </location>
</feature>
<dbReference type="EMBL" id="SSND01000002">
    <property type="protein sequence ID" value="THD83570.1"/>
    <property type="molecule type" value="Genomic_DNA"/>
</dbReference>
<comment type="caution">
    <text evidence="4">The sequence shown here is derived from an EMBL/GenBank/DDBJ whole genome shotgun (WGS) entry which is preliminary data.</text>
</comment>
<reference evidence="4 5" key="1">
    <citation type="submission" date="2019-04" db="EMBL/GenBank/DDBJ databases">
        <title>Draft genome sequence of Gemmobacter aestuarii sp. nov.</title>
        <authorList>
            <person name="Hameed A."/>
            <person name="Lin S.-Y."/>
            <person name="Shahina M."/>
            <person name="Lai W.-A."/>
            <person name="Young C.-C."/>
        </authorList>
    </citation>
    <scope>NUCLEOTIDE SEQUENCE [LARGE SCALE GENOMIC DNA]</scope>
    <source>
        <strain evidence="4 5">CC-PW-75</strain>
    </source>
</reference>
<name>A0A4S3MMC5_9RHOB</name>
<evidence type="ECO:0000256" key="3">
    <source>
        <dbReference type="SAM" id="Phobius"/>
    </source>
</evidence>
<feature type="region of interest" description="Disordered" evidence="2">
    <location>
        <begin position="764"/>
        <end position="811"/>
    </location>
</feature>